<dbReference type="EMBL" id="MLBF01000006">
    <property type="protein sequence ID" value="OLN32768.1"/>
    <property type="molecule type" value="Genomic_DNA"/>
</dbReference>
<accession>A0A1Q8QZH2</accession>
<dbReference type="Proteomes" id="UP000186102">
    <property type="component" value="Unassembled WGS sequence"/>
</dbReference>
<proteinExistence type="predicted"/>
<keyword evidence="2" id="KW-1185">Reference proteome</keyword>
<evidence type="ECO:0000313" key="1">
    <source>
        <dbReference type="EMBL" id="OLN32768.1"/>
    </source>
</evidence>
<comment type="caution">
    <text evidence="1">The sequence shown here is derived from an EMBL/GenBank/DDBJ whole genome shotgun (WGS) entry which is preliminary data.</text>
</comment>
<sequence>MPRPFSQINPVKTILIKAEKEDIDITRVGFLLPLLFS</sequence>
<name>A0A1Q8QZH2_9FIRM</name>
<dbReference type="AlphaFoldDB" id="A0A1Q8QZH2"/>
<reference evidence="1 2" key="1">
    <citation type="submission" date="2016-09" db="EMBL/GenBank/DDBJ databases">
        <title>Complete genome of Desulfosporosinus sp. OL.</title>
        <authorList>
            <person name="Mardanov A."/>
            <person name="Beletsky A."/>
            <person name="Panova A."/>
            <person name="Karnachuk O."/>
            <person name="Ravin N."/>
        </authorList>
    </citation>
    <scope>NUCLEOTIDE SEQUENCE [LARGE SCALE GENOMIC DNA]</scope>
    <source>
        <strain evidence="1 2">OL</strain>
    </source>
</reference>
<gene>
    <name evidence="1" type="ORF">DSOL_1214</name>
</gene>
<evidence type="ECO:0000313" key="2">
    <source>
        <dbReference type="Proteomes" id="UP000186102"/>
    </source>
</evidence>
<organism evidence="1 2">
    <name type="scientific">Desulfosporosinus metallidurans</name>
    <dbReference type="NCBI Taxonomy" id="1888891"/>
    <lineage>
        <taxon>Bacteria</taxon>
        <taxon>Bacillati</taxon>
        <taxon>Bacillota</taxon>
        <taxon>Clostridia</taxon>
        <taxon>Eubacteriales</taxon>
        <taxon>Desulfitobacteriaceae</taxon>
        <taxon>Desulfosporosinus</taxon>
    </lineage>
</organism>
<protein>
    <submittedName>
        <fullName evidence="1">Uncharacterized protein</fullName>
    </submittedName>
</protein>